<dbReference type="PANTHER" id="PTHR46377:SF1">
    <property type="entry name" value="DUAL SPECIFICITY PROTEIN PHOSPHATASE 19"/>
    <property type="match status" value="1"/>
</dbReference>
<evidence type="ECO:0000313" key="3">
    <source>
        <dbReference type="EMBL" id="ETW75889.1"/>
    </source>
</evidence>
<dbReference type="GO" id="GO:0008579">
    <property type="term" value="F:JUN kinase phosphatase activity"/>
    <property type="evidence" value="ECO:0007669"/>
    <property type="project" value="TreeGrafter"/>
</dbReference>
<reference evidence="3 4" key="1">
    <citation type="journal article" date="2012" name="New Phytol.">
        <title>Insight into trade-off between wood decay and parasitism from the genome of a fungal forest pathogen.</title>
        <authorList>
            <person name="Olson A."/>
            <person name="Aerts A."/>
            <person name="Asiegbu F."/>
            <person name="Belbahri L."/>
            <person name="Bouzid O."/>
            <person name="Broberg A."/>
            <person name="Canback B."/>
            <person name="Coutinho P.M."/>
            <person name="Cullen D."/>
            <person name="Dalman K."/>
            <person name="Deflorio G."/>
            <person name="van Diepen L.T."/>
            <person name="Dunand C."/>
            <person name="Duplessis S."/>
            <person name="Durling M."/>
            <person name="Gonthier P."/>
            <person name="Grimwood J."/>
            <person name="Fossdal C.G."/>
            <person name="Hansson D."/>
            <person name="Henrissat B."/>
            <person name="Hietala A."/>
            <person name="Himmelstrand K."/>
            <person name="Hoffmeister D."/>
            <person name="Hogberg N."/>
            <person name="James T.Y."/>
            <person name="Karlsson M."/>
            <person name="Kohler A."/>
            <person name="Kues U."/>
            <person name="Lee Y.H."/>
            <person name="Lin Y.C."/>
            <person name="Lind M."/>
            <person name="Lindquist E."/>
            <person name="Lombard V."/>
            <person name="Lucas S."/>
            <person name="Lunden K."/>
            <person name="Morin E."/>
            <person name="Murat C."/>
            <person name="Park J."/>
            <person name="Raffaello T."/>
            <person name="Rouze P."/>
            <person name="Salamov A."/>
            <person name="Schmutz J."/>
            <person name="Solheim H."/>
            <person name="Stahlberg J."/>
            <person name="Velez H."/>
            <person name="de Vries R.P."/>
            <person name="Wiebenga A."/>
            <person name="Woodward S."/>
            <person name="Yakovlev I."/>
            <person name="Garbelotto M."/>
            <person name="Martin F."/>
            <person name="Grigoriev I.V."/>
            <person name="Stenlid J."/>
        </authorList>
    </citation>
    <scope>NUCLEOTIDE SEQUENCE [LARGE SCALE GENOMIC DNA]</scope>
    <source>
        <strain evidence="3 4">TC 32-1</strain>
    </source>
</reference>
<dbReference type="PROSITE" id="PS50054">
    <property type="entry name" value="TYR_PHOSPHATASE_DUAL"/>
    <property type="match status" value="1"/>
</dbReference>
<sequence length="184" mass="19330">MPPKRKAAASKSGSGDAAILVDPPYLYLGSCTSASTSFLFAHAITDVLSIGASPPSTVPNIKYRRLSLSYDPGSSIDQVVAEASDIIVAVATTLAGRVFVHCFAAVSRSPTVVAGYLLTRKSVPLKDALGRLVRARPAICPNPGFLAQLKDLELRTRGEASLDLSAFPAKKTDRVALFSEPGQS</sequence>
<dbReference type="InParanoid" id="W4JR00"/>
<dbReference type="GO" id="GO:0005737">
    <property type="term" value="C:cytoplasm"/>
    <property type="evidence" value="ECO:0007669"/>
    <property type="project" value="TreeGrafter"/>
</dbReference>
<evidence type="ECO:0000259" key="2">
    <source>
        <dbReference type="PROSITE" id="PS50056"/>
    </source>
</evidence>
<dbReference type="PROSITE" id="PS50056">
    <property type="entry name" value="TYR_PHOSPHATASE_2"/>
    <property type="match status" value="1"/>
</dbReference>
<protein>
    <submittedName>
        <fullName evidence="3">Uncharacterized protein</fullName>
    </submittedName>
</protein>
<name>W4JR00_HETIT</name>
<feature type="domain" description="Tyrosine-protein phosphatase" evidence="1">
    <location>
        <begin position="18"/>
        <end position="158"/>
    </location>
</feature>
<dbReference type="InterPro" id="IPR000340">
    <property type="entry name" value="Dual-sp_phosphatase_cat-dom"/>
</dbReference>
<dbReference type="KEGG" id="hir:HETIRDRAFT_330519"/>
<keyword evidence="4" id="KW-1185">Reference proteome</keyword>
<organism evidence="3 4">
    <name type="scientific">Heterobasidion irregulare (strain TC 32-1)</name>
    <dbReference type="NCBI Taxonomy" id="747525"/>
    <lineage>
        <taxon>Eukaryota</taxon>
        <taxon>Fungi</taxon>
        <taxon>Dikarya</taxon>
        <taxon>Basidiomycota</taxon>
        <taxon>Agaricomycotina</taxon>
        <taxon>Agaricomycetes</taxon>
        <taxon>Russulales</taxon>
        <taxon>Bondarzewiaceae</taxon>
        <taxon>Heterobasidion</taxon>
        <taxon>Heterobasidion annosum species complex</taxon>
    </lineage>
</organism>
<evidence type="ECO:0000313" key="4">
    <source>
        <dbReference type="Proteomes" id="UP000030671"/>
    </source>
</evidence>
<dbReference type="Proteomes" id="UP000030671">
    <property type="component" value="Unassembled WGS sequence"/>
</dbReference>
<dbReference type="Gene3D" id="3.90.190.10">
    <property type="entry name" value="Protein tyrosine phosphatase superfamily"/>
    <property type="match status" value="1"/>
</dbReference>
<proteinExistence type="predicted"/>
<dbReference type="HOGENOM" id="CLU_027074_12_0_1"/>
<dbReference type="EMBL" id="KI925465">
    <property type="protein sequence ID" value="ETW75889.1"/>
    <property type="molecule type" value="Genomic_DNA"/>
</dbReference>
<gene>
    <name evidence="3" type="ORF">HETIRDRAFT_330519</name>
</gene>
<dbReference type="OrthoDB" id="10252009at2759"/>
<dbReference type="GeneID" id="20671583"/>
<accession>W4JR00</accession>
<dbReference type="SUPFAM" id="SSF52799">
    <property type="entry name" value="(Phosphotyrosine protein) phosphatases II"/>
    <property type="match status" value="1"/>
</dbReference>
<dbReference type="eggNOG" id="KOG1716">
    <property type="taxonomic scope" value="Eukaryota"/>
</dbReference>
<feature type="domain" description="Tyrosine specific protein phosphatases" evidence="2">
    <location>
        <begin position="77"/>
        <end position="139"/>
    </location>
</feature>
<dbReference type="AlphaFoldDB" id="W4JR00"/>
<dbReference type="CDD" id="cd14498">
    <property type="entry name" value="DSP"/>
    <property type="match status" value="1"/>
</dbReference>
<evidence type="ECO:0000259" key="1">
    <source>
        <dbReference type="PROSITE" id="PS50054"/>
    </source>
</evidence>
<dbReference type="InterPro" id="IPR029021">
    <property type="entry name" value="Prot-tyrosine_phosphatase-like"/>
</dbReference>
<dbReference type="Pfam" id="PF00782">
    <property type="entry name" value="DSPc"/>
    <property type="match status" value="1"/>
</dbReference>
<dbReference type="STRING" id="747525.W4JR00"/>
<dbReference type="InterPro" id="IPR020422">
    <property type="entry name" value="TYR_PHOSPHATASE_DUAL_dom"/>
</dbReference>
<dbReference type="RefSeq" id="XP_009552129.1">
    <property type="nucleotide sequence ID" value="XM_009553834.1"/>
</dbReference>
<dbReference type="InterPro" id="IPR000387">
    <property type="entry name" value="Tyr_Pase_dom"/>
</dbReference>
<dbReference type="PANTHER" id="PTHR46377">
    <property type="entry name" value="DUAL SPECIFICITY PROTEIN PHOSPHATASE 19"/>
    <property type="match status" value="1"/>
</dbReference>
<dbReference type="SMART" id="SM00195">
    <property type="entry name" value="DSPc"/>
    <property type="match status" value="1"/>
</dbReference>